<dbReference type="InterPro" id="IPR001638">
    <property type="entry name" value="Solute-binding_3/MltF_N"/>
</dbReference>
<dbReference type="GO" id="GO:0030313">
    <property type="term" value="C:cell envelope"/>
    <property type="evidence" value="ECO:0007669"/>
    <property type="project" value="UniProtKB-SubCell"/>
</dbReference>
<dbReference type="InterPro" id="IPR018313">
    <property type="entry name" value="SBP_3_CS"/>
</dbReference>
<evidence type="ECO:0000256" key="2">
    <source>
        <dbReference type="ARBA" id="ARBA00010333"/>
    </source>
</evidence>
<protein>
    <recommendedName>
        <fullName evidence="6">Solute-binding protein family 3/N-terminal domain-containing protein</fullName>
    </recommendedName>
</protein>
<dbReference type="SMART" id="SM00062">
    <property type="entry name" value="PBPb"/>
    <property type="match status" value="1"/>
</dbReference>
<dbReference type="PANTHER" id="PTHR35936">
    <property type="entry name" value="MEMBRANE-BOUND LYTIC MUREIN TRANSGLYCOSYLASE F"/>
    <property type="match status" value="1"/>
</dbReference>
<evidence type="ECO:0000259" key="6">
    <source>
        <dbReference type="SMART" id="SM00062"/>
    </source>
</evidence>
<evidence type="ECO:0000313" key="8">
    <source>
        <dbReference type="Proteomes" id="UP000266258"/>
    </source>
</evidence>
<name>A0A3A1Y4L0_9GAMM</name>
<dbReference type="Proteomes" id="UP000266258">
    <property type="component" value="Unassembled WGS sequence"/>
</dbReference>
<sequence length="258" mass="28472">MSYIKKMLTACALGASALSFAQANANNIPSTLTIGIEDGYYPYEYLNEQGQFTGFDVELINYICADLGVTCKLDRGAFEGLIPNLLFKKTDMVVSALSITDERKKRVNFTSAYIDPIPGVYIVNNNSPLKSVSELKNIGVQQGTTLQVYLQEHVPNVTLRTYPSFDTAMLDLKGGRVQTVFESLDVANKYLKDPSQRVKVLGQPVYNPMISQGLGIAVRKEDTALLEALNKSIAKLKADGTLEKLKEKYGIDDKPLEQ</sequence>
<evidence type="ECO:0000256" key="3">
    <source>
        <dbReference type="ARBA" id="ARBA00022729"/>
    </source>
</evidence>
<evidence type="ECO:0000313" key="7">
    <source>
        <dbReference type="EMBL" id="RIY32330.1"/>
    </source>
</evidence>
<dbReference type="PROSITE" id="PS01039">
    <property type="entry name" value="SBP_BACTERIAL_3"/>
    <property type="match status" value="1"/>
</dbReference>
<dbReference type="EMBL" id="NRJH01000041">
    <property type="protein sequence ID" value="RIY32330.1"/>
    <property type="molecule type" value="Genomic_DNA"/>
</dbReference>
<dbReference type="RefSeq" id="WP_119497157.1">
    <property type="nucleotide sequence ID" value="NZ_NRJH01000041.1"/>
</dbReference>
<comment type="caution">
    <text evidence="7">The sequence shown here is derived from an EMBL/GenBank/DDBJ whole genome shotgun (WGS) entry which is preliminary data.</text>
</comment>
<dbReference type="AlphaFoldDB" id="A0A3A1Y4L0"/>
<keyword evidence="8" id="KW-1185">Reference proteome</keyword>
<keyword evidence="3 5" id="KW-0732">Signal</keyword>
<dbReference type="Pfam" id="PF00497">
    <property type="entry name" value="SBP_bac_3"/>
    <property type="match status" value="1"/>
</dbReference>
<dbReference type="SUPFAM" id="SSF53850">
    <property type="entry name" value="Periplasmic binding protein-like II"/>
    <property type="match status" value="1"/>
</dbReference>
<organism evidence="7 8">
    <name type="scientific">Psittacicella melopsittaci</name>
    <dbReference type="NCBI Taxonomy" id="2028576"/>
    <lineage>
        <taxon>Bacteria</taxon>
        <taxon>Pseudomonadati</taxon>
        <taxon>Pseudomonadota</taxon>
        <taxon>Gammaproteobacteria</taxon>
        <taxon>Pasteurellales</taxon>
        <taxon>Psittacicellaceae</taxon>
        <taxon>Psittacicella</taxon>
    </lineage>
</organism>
<dbReference type="PANTHER" id="PTHR35936:SF19">
    <property type="entry name" value="AMINO-ACID-BINDING PROTEIN YXEM-RELATED"/>
    <property type="match status" value="1"/>
</dbReference>
<reference evidence="7 8" key="1">
    <citation type="submission" date="2017-08" db="EMBL/GenBank/DDBJ databases">
        <title>Reclassification of Bisgaard taxon 37 and 44.</title>
        <authorList>
            <person name="Christensen H."/>
        </authorList>
    </citation>
    <scope>NUCLEOTIDE SEQUENCE [LARGE SCALE GENOMIC DNA]</scope>
    <source>
        <strain evidence="7 8">B96_4</strain>
    </source>
</reference>
<comment type="similarity">
    <text evidence="2 4">Belongs to the bacterial solute-binding protein 3 family.</text>
</comment>
<accession>A0A3A1Y4L0</accession>
<comment type="subcellular location">
    <subcellularLocation>
        <location evidence="1">Cell envelope</location>
    </subcellularLocation>
</comment>
<feature type="signal peptide" evidence="5">
    <location>
        <begin position="1"/>
        <end position="21"/>
    </location>
</feature>
<evidence type="ECO:0000256" key="1">
    <source>
        <dbReference type="ARBA" id="ARBA00004196"/>
    </source>
</evidence>
<dbReference type="Gene3D" id="3.40.190.10">
    <property type="entry name" value="Periplasmic binding protein-like II"/>
    <property type="match status" value="2"/>
</dbReference>
<feature type="domain" description="Solute-binding protein family 3/N-terminal" evidence="6">
    <location>
        <begin position="31"/>
        <end position="253"/>
    </location>
</feature>
<dbReference type="CDD" id="cd13530">
    <property type="entry name" value="PBP2_peptides_like"/>
    <property type="match status" value="1"/>
</dbReference>
<proteinExistence type="inferred from homology"/>
<feature type="chain" id="PRO_5017459823" description="Solute-binding protein family 3/N-terminal domain-containing protein" evidence="5">
    <location>
        <begin position="22"/>
        <end position="258"/>
    </location>
</feature>
<evidence type="ECO:0000256" key="4">
    <source>
        <dbReference type="RuleBase" id="RU003744"/>
    </source>
</evidence>
<gene>
    <name evidence="7" type="ORF">CJP74_04860</name>
</gene>
<dbReference type="OrthoDB" id="9768183at2"/>
<evidence type="ECO:0000256" key="5">
    <source>
        <dbReference type="SAM" id="SignalP"/>
    </source>
</evidence>